<name>A0A235EIT9_9BURK</name>
<dbReference type="EMBL" id="NOIG01000011">
    <property type="protein sequence ID" value="OYD48914.1"/>
    <property type="molecule type" value="Genomic_DNA"/>
</dbReference>
<dbReference type="Gene3D" id="3.10.129.10">
    <property type="entry name" value="Hotdog Thioesterase"/>
    <property type="match status" value="1"/>
</dbReference>
<dbReference type="SUPFAM" id="SSF54637">
    <property type="entry name" value="Thioesterase/thiol ester dehydrase-isomerase"/>
    <property type="match status" value="1"/>
</dbReference>
<dbReference type="RefSeq" id="WP_094291131.1">
    <property type="nucleotide sequence ID" value="NZ_NOIG01000011.1"/>
</dbReference>
<dbReference type="InterPro" id="IPR012660">
    <property type="entry name" value="YiiD_C"/>
</dbReference>
<organism evidence="2 3">
    <name type="scientific">Acidovorax kalamii</name>
    <dbReference type="NCBI Taxonomy" id="2004485"/>
    <lineage>
        <taxon>Bacteria</taxon>
        <taxon>Pseudomonadati</taxon>
        <taxon>Pseudomonadota</taxon>
        <taxon>Betaproteobacteria</taxon>
        <taxon>Burkholderiales</taxon>
        <taxon>Comamonadaceae</taxon>
        <taxon>Acidovorax</taxon>
    </lineage>
</organism>
<dbReference type="OrthoDB" id="572024at2"/>
<keyword evidence="3" id="KW-1185">Reference proteome</keyword>
<gene>
    <name evidence="2" type="ORF">CBY09_19105</name>
</gene>
<dbReference type="NCBIfam" id="TIGR02447">
    <property type="entry name" value="yiiD_Cterm"/>
    <property type="match status" value="1"/>
</dbReference>
<comment type="caution">
    <text evidence="2">The sequence shown here is derived from an EMBL/GenBank/DDBJ whole genome shotgun (WGS) entry which is preliminary data.</text>
</comment>
<evidence type="ECO:0000313" key="2">
    <source>
        <dbReference type="EMBL" id="OYD48914.1"/>
    </source>
</evidence>
<dbReference type="AlphaFoldDB" id="A0A235EIT9"/>
<dbReference type="Pfam" id="PF09500">
    <property type="entry name" value="YiiD_C"/>
    <property type="match status" value="1"/>
</dbReference>
<evidence type="ECO:0000313" key="3">
    <source>
        <dbReference type="Proteomes" id="UP000215441"/>
    </source>
</evidence>
<protein>
    <submittedName>
        <fullName evidence="2">Thioesterase</fullName>
    </submittedName>
</protein>
<reference evidence="2 3" key="1">
    <citation type="submission" date="2017-07" db="EMBL/GenBank/DDBJ databases">
        <title>Acidovorax KNDSW TSA 6 genome sequence and assembly.</title>
        <authorList>
            <person name="Mayilraj S."/>
        </authorList>
    </citation>
    <scope>NUCLEOTIDE SEQUENCE [LARGE SCALE GENOMIC DNA]</scope>
    <source>
        <strain evidence="2 3">KNDSW-TSA6</strain>
    </source>
</reference>
<feature type="domain" description="Thioesterase putative" evidence="1">
    <location>
        <begin position="5"/>
        <end position="144"/>
    </location>
</feature>
<dbReference type="InterPro" id="IPR029069">
    <property type="entry name" value="HotDog_dom_sf"/>
</dbReference>
<dbReference type="Proteomes" id="UP000215441">
    <property type="component" value="Unassembled WGS sequence"/>
</dbReference>
<sequence>MNPLELQAYLHQHIPLSHAMDVSVVEASPHQVVLSAPLAPNINHRDTVFGGSASAVAILAAWSMLHLRLSAEGLGSRLVIQRNTMDYLAPMAGTFTAVAQAPAAQVWQPFARMLQRKGIGRIVQASVLHYQGEAAGQLEGEFVAFGPGYVSPA</sequence>
<evidence type="ECO:0000259" key="1">
    <source>
        <dbReference type="Pfam" id="PF09500"/>
    </source>
</evidence>
<proteinExistence type="predicted"/>
<accession>A0A235EIT9</accession>